<evidence type="ECO:0000256" key="1">
    <source>
        <dbReference type="SAM" id="Phobius"/>
    </source>
</evidence>
<keyword evidence="3" id="KW-1185">Reference proteome</keyword>
<evidence type="ECO:0000313" key="3">
    <source>
        <dbReference type="Proteomes" id="UP000186373"/>
    </source>
</evidence>
<proteinExistence type="predicted"/>
<keyword evidence="1" id="KW-0812">Transmembrane</keyword>
<reference evidence="3" key="1">
    <citation type="submission" date="2017-01" db="EMBL/GenBank/DDBJ databases">
        <authorList>
            <person name="Varghese N."/>
            <person name="Submissions S."/>
        </authorList>
    </citation>
    <scope>NUCLEOTIDE SEQUENCE [LARGE SCALE GENOMIC DNA]</scope>
    <source>
        <strain evidence="3">DSM 17126</strain>
    </source>
</reference>
<dbReference type="EMBL" id="FTNY01000002">
    <property type="protein sequence ID" value="SIS32746.1"/>
    <property type="molecule type" value="Genomic_DNA"/>
</dbReference>
<evidence type="ECO:0000313" key="2">
    <source>
        <dbReference type="EMBL" id="SIS32746.1"/>
    </source>
</evidence>
<keyword evidence="1" id="KW-1133">Transmembrane helix</keyword>
<protein>
    <submittedName>
        <fullName evidence="2">Uncharacterized protein</fullName>
    </submittedName>
</protein>
<accession>A0A1N7I6N5</accession>
<feature type="transmembrane region" description="Helical" evidence="1">
    <location>
        <begin position="24"/>
        <end position="42"/>
    </location>
</feature>
<keyword evidence="1" id="KW-0472">Membrane</keyword>
<sequence>MYPFINHLIKPDTTMNINYNTRDYSVVTLLYCYIVTLILWIGDNQRRRNIRQPKALTVDQIFPAFAADQHQIL</sequence>
<dbReference type="Proteomes" id="UP000186373">
    <property type="component" value="Unassembled WGS sequence"/>
</dbReference>
<name>A0A1N7I6N5_9FLAO</name>
<dbReference type="AlphaFoldDB" id="A0A1N7I6N5"/>
<gene>
    <name evidence="2" type="ORF">SAMN05421639_102361</name>
</gene>
<organism evidence="2 3">
    <name type="scientific">Chryseobacterium shigense</name>
    <dbReference type="NCBI Taxonomy" id="297244"/>
    <lineage>
        <taxon>Bacteria</taxon>
        <taxon>Pseudomonadati</taxon>
        <taxon>Bacteroidota</taxon>
        <taxon>Flavobacteriia</taxon>
        <taxon>Flavobacteriales</taxon>
        <taxon>Weeksellaceae</taxon>
        <taxon>Chryseobacterium group</taxon>
        <taxon>Chryseobacterium</taxon>
    </lineage>
</organism>